<evidence type="ECO:0000313" key="1">
    <source>
        <dbReference type="EMBL" id="KAL3960771.1"/>
    </source>
</evidence>
<protein>
    <submittedName>
        <fullName evidence="1">Uncharacterized protein</fullName>
    </submittedName>
</protein>
<keyword evidence="2" id="KW-1185">Reference proteome</keyword>
<organism evidence="1 2">
    <name type="scientific">Purpureocillium lilacinum</name>
    <name type="common">Paecilomyces lilacinus</name>
    <dbReference type="NCBI Taxonomy" id="33203"/>
    <lineage>
        <taxon>Eukaryota</taxon>
        <taxon>Fungi</taxon>
        <taxon>Dikarya</taxon>
        <taxon>Ascomycota</taxon>
        <taxon>Pezizomycotina</taxon>
        <taxon>Sordariomycetes</taxon>
        <taxon>Hypocreomycetidae</taxon>
        <taxon>Hypocreales</taxon>
        <taxon>Ophiocordycipitaceae</taxon>
        <taxon>Purpureocillium</taxon>
    </lineage>
</organism>
<reference evidence="1" key="1">
    <citation type="submission" date="2024-12" db="EMBL/GenBank/DDBJ databases">
        <title>Comparative genomics and development of molecular markers within Purpureocillium lilacinum and among Purpureocillium species.</title>
        <authorList>
            <person name="Yeh Z.-Y."/>
            <person name="Ni N.-T."/>
            <person name="Lo P.-H."/>
            <person name="Mushyakhwo K."/>
            <person name="Lin C.-F."/>
            <person name="Nai Y.-S."/>
        </authorList>
    </citation>
    <scope>NUCLEOTIDE SEQUENCE</scope>
    <source>
        <strain evidence="1">NCHU-NPUST-175</strain>
    </source>
</reference>
<name>A0ACC4DWY7_PURLI</name>
<proteinExistence type="predicted"/>
<accession>A0ACC4DWY7</accession>
<gene>
    <name evidence="1" type="ORF">ACCO45_005888</name>
</gene>
<dbReference type="Proteomes" id="UP001638806">
    <property type="component" value="Unassembled WGS sequence"/>
</dbReference>
<dbReference type="EMBL" id="JBGNUJ010000004">
    <property type="protein sequence ID" value="KAL3960771.1"/>
    <property type="molecule type" value="Genomic_DNA"/>
</dbReference>
<sequence>MRENYYTLVESYDSPLTQHVRQWLFDRNGRDRRSAALCRGLIDAGSRLPPGSRGVKHKAKRTSRARLIASLTGADAGRKSAQVSEASPQASAKPSLAKPDLDKEASNEDGAVAVAQDSAPSPVSDPKSPHWQPTPPPSTSQRSASVALEDPEQCAGRSDVTVEVGAEKPNAPEARGFDASAFDALIYGQPSASTPPPGVFVSHAQLNQSSSEEERLYIHADPRIHGMHNRSEKWHEAKAKEIQERGNRKYWFGRVAERRRWLKRVNREKELAREHGLPGTASDPEPWGYSRVIDFEDVPESRLPTDVLRNPDWLKACTWFRENREAWELADKDEAARRQMQQRRATAAKLAEEETNSLYKALELASPPYSQARAKV</sequence>
<comment type="caution">
    <text evidence="1">The sequence shown here is derived from an EMBL/GenBank/DDBJ whole genome shotgun (WGS) entry which is preliminary data.</text>
</comment>
<evidence type="ECO:0000313" key="2">
    <source>
        <dbReference type="Proteomes" id="UP001638806"/>
    </source>
</evidence>